<sequence>MVTNDPAPHTQVYRLRNAVTLLSQEKSFLEGLCKVTPPYNESEKSISLATVCEGRKQEIAQHKEAAKQAKHERDQEIAREKKAKKAEKAAKQVKTAKQGAGILLG</sequence>
<feature type="compositionally biased region" description="Low complexity" evidence="1">
    <location>
        <begin position="92"/>
        <end position="105"/>
    </location>
</feature>
<accession>A0AAE0TM71</accession>
<feature type="compositionally biased region" description="Basic and acidic residues" evidence="1">
    <location>
        <begin position="65"/>
        <end position="90"/>
    </location>
</feature>
<dbReference type="AlphaFoldDB" id="A0AAE0TM71"/>
<name>A0AAE0TM71_9PEZI</name>
<proteinExistence type="predicted"/>
<gene>
    <name evidence="2" type="ORF">LTR78_010593</name>
</gene>
<organism evidence="2 3">
    <name type="scientific">Recurvomyces mirabilis</name>
    <dbReference type="NCBI Taxonomy" id="574656"/>
    <lineage>
        <taxon>Eukaryota</taxon>
        <taxon>Fungi</taxon>
        <taxon>Dikarya</taxon>
        <taxon>Ascomycota</taxon>
        <taxon>Pezizomycotina</taxon>
        <taxon>Dothideomycetes</taxon>
        <taxon>Dothideomycetidae</taxon>
        <taxon>Mycosphaerellales</taxon>
        <taxon>Teratosphaeriaceae</taxon>
        <taxon>Recurvomyces</taxon>
    </lineage>
</organism>
<keyword evidence="3" id="KW-1185">Reference proteome</keyword>
<dbReference type="EMBL" id="JAUTXT010000080">
    <property type="protein sequence ID" value="KAK3669539.1"/>
    <property type="molecule type" value="Genomic_DNA"/>
</dbReference>
<evidence type="ECO:0000313" key="3">
    <source>
        <dbReference type="Proteomes" id="UP001274830"/>
    </source>
</evidence>
<dbReference type="Proteomes" id="UP001274830">
    <property type="component" value="Unassembled WGS sequence"/>
</dbReference>
<evidence type="ECO:0000313" key="2">
    <source>
        <dbReference type="EMBL" id="KAK3669539.1"/>
    </source>
</evidence>
<comment type="caution">
    <text evidence="2">The sequence shown here is derived from an EMBL/GenBank/DDBJ whole genome shotgun (WGS) entry which is preliminary data.</text>
</comment>
<feature type="region of interest" description="Disordered" evidence="1">
    <location>
        <begin position="65"/>
        <end position="105"/>
    </location>
</feature>
<reference evidence="2" key="1">
    <citation type="submission" date="2023-07" db="EMBL/GenBank/DDBJ databases">
        <title>Black Yeasts Isolated from many extreme environments.</title>
        <authorList>
            <person name="Coleine C."/>
            <person name="Stajich J.E."/>
            <person name="Selbmann L."/>
        </authorList>
    </citation>
    <scope>NUCLEOTIDE SEQUENCE</scope>
    <source>
        <strain evidence="2">CCFEE 5485</strain>
    </source>
</reference>
<evidence type="ECO:0000256" key="1">
    <source>
        <dbReference type="SAM" id="MobiDB-lite"/>
    </source>
</evidence>
<protein>
    <submittedName>
        <fullName evidence="2">Uncharacterized protein</fullName>
    </submittedName>
</protein>